<keyword evidence="8" id="KW-0961">Cell wall biogenesis/degradation</keyword>
<comment type="caution">
    <text evidence="9">The sequence shown here is derived from an EMBL/GenBank/DDBJ whole genome shotgun (WGS) entry which is preliminary data.</text>
</comment>
<feature type="transmembrane region" description="Helical" evidence="8">
    <location>
        <begin position="419"/>
        <end position="441"/>
    </location>
</feature>
<dbReference type="AlphaFoldDB" id="A0A7C4Q347"/>
<feature type="transmembrane region" description="Helical" evidence="8">
    <location>
        <begin position="307"/>
        <end position="327"/>
    </location>
</feature>
<proteinExistence type="inferred from homology"/>
<dbReference type="PANTHER" id="PTHR47019">
    <property type="entry name" value="LIPID II FLIPPASE MURJ"/>
    <property type="match status" value="1"/>
</dbReference>
<feature type="transmembrane region" description="Helical" evidence="8">
    <location>
        <begin position="76"/>
        <end position="102"/>
    </location>
</feature>
<comment type="similarity">
    <text evidence="8">Belongs to the MurJ/MviN family.</text>
</comment>
<dbReference type="Pfam" id="PF03023">
    <property type="entry name" value="MurJ"/>
    <property type="match status" value="1"/>
</dbReference>
<dbReference type="NCBIfam" id="TIGR01695">
    <property type="entry name" value="murJ_mviN"/>
    <property type="match status" value="1"/>
</dbReference>
<feature type="transmembrane region" description="Helical" evidence="8">
    <location>
        <begin position="122"/>
        <end position="144"/>
    </location>
</feature>
<feature type="transmembrane region" description="Helical" evidence="8">
    <location>
        <begin position="550"/>
        <end position="568"/>
    </location>
</feature>
<evidence type="ECO:0000256" key="8">
    <source>
        <dbReference type="HAMAP-Rule" id="MF_02078"/>
    </source>
</evidence>
<gene>
    <name evidence="8 9" type="primary">murJ</name>
    <name evidence="9" type="ORF">ENT17_01375</name>
</gene>
<protein>
    <recommendedName>
        <fullName evidence="8">Probable lipid II flippase MurJ</fullName>
    </recommendedName>
</protein>
<dbReference type="CDD" id="cd13123">
    <property type="entry name" value="MATE_MurJ_like"/>
    <property type="match status" value="1"/>
</dbReference>
<feature type="transmembrane region" description="Helical" evidence="8">
    <location>
        <begin position="229"/>
        <end position="250"/>
    </location>
</feature>
<dbReference type="PANTHER" id="PTHR47019:SF1">
    <property type="entry name" value="LIPID II FLIPPASE MURJ"/>
    <property type="match status" value="1"/>
</dbReference>
<feature type="transmembrane region" description="Helical" evidence="8">
    <location>
        <begin position="487"/>
        <end position="505"/>
    </location>
</feature>
<evidence type="ECO:0000256" key="4">
    <source>
        <dbReference type="ARBA" id="ARBA00022960"/>
    </source>
</evidence>
<evidence type="ECO:0000256" key="6">
    <source>
        <dbReference type="ARBA" id="ARBA00022989"/>
    </source>
</evidence>
<keyword evidence="8" id="KW-0813">Transport</keyword>
<feature type="transmembrane region" description="Helical" evidence="8">
    <location>
        <begin position="384"/>
        <end position="407"/>
    </location>
</feature>
<dbReference type="GO" id="GO:0071555">
    <property type="term" value="P:cell wall organization"/>
    <property type="evidence" value="ECO:0007669"/>
    <property type="project" value="UniProtKB-KW"/>
</dbReference>
<accession>A0A7C4Q347</accession>
<sequence length="596" mass="65038">MYWLSASRYSPNLKRRSFEISRGLLEDCRCCSKLYPKPSQTGLNPSETRLESIIGEMSTVPDPAPPRSAVRQIARAAGTVMAAFVLTQLLGLARTILVYRAFGISADLDSFNAANRVTEMLFNLMASGALGSAFIPTFTGLLARDQRQTAWKLASAVANLLFILLTLIAVLVFFFAPQVVRQGLFILAPDLSIGQEQTTIVLLRWLLPTVILFGLSGLVMGILNAHQKFWLPAIAPAMYSLGQIGGVLLLPQEWGIYRLAVGALVGSALHLGVQLPQLLRLNGRYIPTLGIRMAEVREVARLMGPRVLGVAVVQINFIVNTIIGLSLPEGSVSSLTLAFTLMLMPQAAIAQSVAIAAMPTFSAQAALGKLDEMRTSLSESLRGVLLLAVPAALGLITVRIPLVRWLYEGGEFTPRSTEMVAWALLWYALGLVFHSLLEIIVRAFYALHDTRTPVSVTAGAMTLNIVFSLTFPAWFERFGWMPHGGLALANSLATFLECSLLLFLLKRRLGGLQGTKLLAGTKIAVLGGLTMMLLVTLWLQFHPPLGDSLIVLSSVGIGGVVYAAMLWIQRTPELFFMWGSLIRRARQIFETRTGYK</sequence>
<feature type="transmembrane region" description="Helical" evidence="8">
    <location>
        <begin position="256"/>
        <end position="275"/>
    </location>
</feature>
<keyword evidence="4 8" id="KW-0133">Cell shape</keyword>
<evidence type="ECO:0000256" key="1">
    <source>
        <dbReference type="ARBA" id="ARBA00004651"/>
    </source>
</evidence>
<dbReference type="GO" id="GO:0008360">
    <property type="term" value="P:regulation of cell shape"/>
    <property type="evidence" value="ECO:0007669"/>
    <property type="project" value="UniProtKB-KW"/>
</dbReference>
<feature type="transmembrane region" description="Helical" evidence="8">
    <location>
        <begin position="156"/>
        <end position="180"/>
    </location>
</feature>
<dbReference type="InterPro" id="IPR051050">
    <property type="entry name" value="Lipid_II_flippase_MurJ/MviN"/>
</dbReference>
<keyword evidence="5 8" id="KW-0573">Peptidoglycan synthesis</keyword>
<comment type="subcellular location">
    <subcellularLocation>
        <location evidence="1 8">Cell membrane</location>
        <topology evidence="1 8">Multi-pass membrane protein</topology>
    </subcellularLocation>
</comment>
<feature type="transmembrane region" description="Helical" evidence="8">
    <location>
        <begin position="517"/>
        <end position="538"/>
    </location>
</feature>
<dbReference type="GO" id="GO:0034204">
    <property type="term" value="P:lipid translocation"/>
    <property type="evidence" value="ECO:0007669"/>
    <property type="project" value="TreeGrafter"/>
</dbReference>
<keyword evidence="3 8" id="KW-0812">Transmembrane</keyword>
<feature type="transmembrane region" description="Helical" evidence="8">
    <location>
        <begin position="200"/>
        <end position="222"/>
    </location>
</feature>
<name>A0A7C4Q347_9CHLR</name>
<dbReference type="UniPathway" id="UPA00219"/>
<evidence type="ECO:0000256" key="2">
    <source>
        <dbReference type="ARBA" id="ARBA00022475"/>
    </source>
</evidence>
<dbReference type="EMBL" id="DSXR01000018">
    <property type="protein sequence ID" value="HGS86252.1"/>
    <property type="molecule type" value="Genomic_DNA"/>
</dbReference>
<comment type="pathway">
    <text evidence="8">Cell wall biogenesis; peptidoglycan biosynthesis.</text>
</comment>
<dbReference type="GO" id="GO:0005886">
    <property type="term" value="C:plasma membrane"/>
    <property type="evidence" value="ECO:0007669"/>
    <property type="project" value="UniProtKB-SubCell"/>
</dbReference>
<organism evidence="9">
    <name type="scientific">Bellilinea caldifistulae</name>
    <dbReference type="NCBI Taxonomy" id="360411"/>
    <lineage>
        <taxon>Bacteria</taxon>
        <taxon>Bacillati</taxon>
        <taxon>Chloroflexota</taxon>
        <taxon>Anaerolineae</taxon>
        <taxon>Anaerolineales</taxon>
        <taxon>Anaerolineaceae</taxon>
        <taxon>Bellilinea</taxon>
    </lineage>
</organism>
<evidence type="ECO:0000313" key="9">
    <source>
        <dbReference type="EMBL" id="HGS86252.1"/>
    </source>
</evidence>
<evidence type="ECO:0000256" key="3">
    <source>
        <dbReference type="ARBA" id="ARBA00022692"/>
    </source>
</evidence>
<dbReference type="GO" id="GO:0009252">
    <property type="term" value="P:peptidoglycan biosynthetic process"/>
    <property type="evidence" value="ECO:0007669"/>
    <property type="project" value="UniProtKB-UniRule"/>
</dbReference>
<dbReference type="GO" id="GO:0015648">
    <property type="term" value="F:lipid-linked peptidoglycan transporter activity"/>
    <property type="evidence" value="ECO:0007669"/>
    <property type="project" value="UniProtKB-UniRule"/>
</dbReference>
<comment type="function">
    <text evidence="8">Involved in peptidoglycan biosynthesis. Transports lipid-linked peptidoglycan precursors from the inner to the outer leaflet of the cytoplasmic membrane.</text>
</comment>
<reference evidence="9" key="1">
    <citation type="journal article" date="2020" name="mSystems">
        <title>Genome- and Community-Level Interaction Insights into Carbon Utilization and Element Cycling Functions of Hydrothermarchaeota in Hydrothermal Sediment.</title>
        <authorList>
            <person name="Zhou Z."/>
            <person name="Liu Y."/>
            <person name="Xu W."/>
            <person name="Pan J."/>
            <person name="Luo Z.H."/>
            <person name="Li M."/>
        </authorList>
    </citation>
    <scope>NUCLEOTIDE SEQUENCE [LARGE SCALE GENOMIC DNA]</scope>
    <source>
        <strain evidence="9">SpSt-556</strain>
    </source>
</reference>
<keyword evidence="6 8" id="KW-1133">Transmembrane helix</keyword>
<evidence type="ECO:0000256" key="7">
    <source>
        <dbReference type="ARBA" id="ARBA00023136"/>
    </source>
</evidence>
<dbReference type="PRINTS" id="PR01806">
    <property type="entry name" value="VIRFACTRMVIN"/>
</dbReference>
<dbReference type="InterPro" id="IPR004268">
    <property type="entry name" value="MurJ"/>
</dbReference>
<feature type="transmembrane region" description="Helical" evidence="8">
    <location>
        <begin position="453"/>
        <end position="475"/>
    </location>
</feature>
<dbReference type="HAMAP" id="MF_02078">
    <property type="entry name" value="MurJ_MviN"/>
    <property type="match status" value="1"/>
</dbReference>
<evidence type="ECO:0000256" key="5">
    <source>
        <dbReference type="ARBA" id="ARBA00022984"/>
    </source>
</evidence>
<feature type="transmembrane region" description="Helical" evidence="8">
    <location>
        <begin position="339"/>
        <end position="363"/>
    </location>
</feature>
<keyword evidence="7 8" id="KW-0472">Membrane</keyword>
<keyword evidence="2 8" id="KW-1003">Cell membrane</keyword>